<comment type="caution">
    <text evidence="9">The sequence shown here is derived from an EMBL/GenBank/DDBJ whole genome shotgun (WGS) entry which is preliminary data.</text>
</comment>
<dbReference type="Gene3D" id="2.10.109.10">
    <property type="entry name" value="Umud Fragment, subunit A"/>
    <property type="match status" value="1"/>
</dbReference>
<evidence type="ECO:0000256" key="6">
    <source>
        <dbReference type="ARBA" id="ARBA00023236"/>
    </source>
</evidence>
<dbReference type="NCBIfam" id="NF007621">
    <property type="entry name" value="PRK10276.1"/>
    <property type="match status" value="1"/>
</dbReference>
<evidence type="ECO:0000256" key="4">
    <source>
        <dbReference type="ARBA" id="ARBA00022813"/>
    </source>
</evidence>
<keyword evidence="6" id="KW-0742">SOS response</keyword>
<evidence type="ECO:0000259" key="8">
    <source>
        <dbReference type="Pfam" id="PF00717"/>
    </source>
</evidence>
<reference evidence="10" key="1">
    <citation type="submission" date="2017-09" db="EMBL/GenBank/DDBJ databases">
        <title>Depth-based differentiation of microbial function through sediment-hosted aquifers and enrichment of novel symbionts in the deep terrestrial subsurface.</title>
        <authorList>
            <person name="Probst A.J."/>
            <person name="Ladd B."/>
            <person name="Jarett J.K."/>
            <person name="Geller-Mcgrath D.E."/>
            <person name="Sieber C.M.K."/>
            <person name="Emerson J.B."/>
            <person name="Anantharaman K."/>
            <person name="Thomas B.C."/>
            <person name="Malmstrom R."/>
            <person name="Stieglmeier M."/>
            <person name="Klingl A."/>
            <person name="Woyke T."/>
            <person name="Ryan C.M."/>
            <person name="Banfield J.F."/>
        </authorList>
    </citation>
    <scope>NUCLEOTIDE SEQUENCE [LARGE SCALE GENOMIC DNA]</scope>
</reference>
<dbReference type="InterPro" id="IPR036286">
    <property type="entry name" value="LexA/Signal_pep-like_sf"/>
</dbReference>
<evidence type="ECO:0000256" key="7">
    <source>
        <dbReference type="RuleBase" id="RU003991"/>
    </source>
</evidence>
<sequence>MKKKTKSNKVLITEGIPAGFPVPSSDFSQSLFDLNSFVVEHPAATYFIRVQGHSMKGAGIFSGDILVVDRSMEEKVSSVVVAVVDGEFTVKKIQTVEGKRYLIAENSDYNPIELKEGMCVEIWGVVTFVIHQV</sequence>
<keyword evidence="3 7" id="KW-0378">Hydrolase</keyword>
<dbReference type="CDD" id="cd06529">
    <property type="entry name" value="S24_LexA-like"/>
    <property type="match status" value="1"/>
</dbReference>
<dbReference type="GO" id="GO:0003677">
    <property type="term" value="F:DNA binding"/>
    <property type="evidence" value="ECO:0007669"/>
    <property type="project" value="InterPro"/>
</dbReference>
<dbReference type="InterPro" id="IPR039418">
    <property type="entry name" value="LexA-like"/>
</dbReference>
<comment type="similarity">
    <text evidence="1 7">Belongs to the peptidase S24 family.</text>
</comment>
<evidence type="ECO:0000256" key="5">
    <source>
        <dbReference type="ARBA" id="ARBA00023204"/>
    </source>
</evidence>
<evidence type="ECO:0000313" key="9">
    <source>
        <dbReference type="EMBL" id="PJA14687.1"/>
    </source>
</evidence>
<evidence type="ECO:0000256" key="3">
    <source>
        <dbReference type="ARBA" id="ARBA00022801"/>
    </source>
</evidence>
<dbReference type="Pfam" id="PF00717">
    <property type="entry name" value="Peptidase_S24"/>
    <property type="match status" value="1"/>
</dbReference>
<evidence type="ECO:0000313" key="10">
    <source>
        <dbReference type="Proteomes" id="UP000228952"/>
    </source>
</evidence>
<dbReference type="InterPro" id="IPR006197">
    <property type="entry name" value="Peptidase_S24_LexA"/>
</dbReference>
<dbReference type="GO" id="GO:0016787">
    <property type="term" value="F:hydrolase activity"/>
    <property type="evidence" value="ECO:0007669"/>
    <property type="project" value="UniProtKB-KW"/>
</dbReference>
<accession>A0A2M7W2D7</accession>
<dbReference type="GO" id="GO:0009432">
    <property type="term" value="P:SOS response"/>
    <property type="evidence" value="ECO:0007669"/>
    <property type="project" value="UniProtKB-KW"/>
</dbReference>
<gene>
    <name evidence="9" type="ORF">COX64_01705</name>
</gene>
<keyword evidence="2" id="KW-0227">DNA damage</keyword>
<dbReference type="Proteomes" id="UP000228952">
    <property type="component" value="Unassembled WGS sequence"/>
</dbReference>
<dbReference type="PANTHER" id="PTHR33516">
    <property type="entry name" value="LEXA REPRESSOR"/>
    <property type="match status" value="1"/>
</dbReference>
<dbReference type="InterPro" id="IPR015927">
    <property type="entry name" value="Peptidase_S24_S26A/B/C"/>
</dbReference>
<dbReference type="PRINTS" id="PR00726">
    <property type="entry name" value="LEXASERPTASE"/>
</dbReference>
<organism evidence="9 10">
    <name type="scientific">Candidatus Dojkabacteria bacterium CG_4_10_14_0_2_um_filter_Dojkabacteria_WS6_41_15</name>
    <dbReference type="NCBI Taxonomy" id="2014249"/>
    <lineage>
        <taxon>Bacteria</taxon>
        <taxon>Candidatus Dojkabacteria</taxon>
    </lineage>
</organism>
<dbReference type="GO" id="GO:0006355">
    <property type="term" value="P:regulation of DNA-templated transcription"/>
    <property type="evidence" value="ECO:0007669"/>
    <property type="project" value="InterPro"/>
</dbReference>
<evidence type="ECO:0000256" key="1">
    <source>
        <dbReference type="ARBA" id="ARBA00007484"/>
    </source>
</evidence>
<dbReference type="GO" id="GO:0006281">
    <property type="term" value="P:DNA repair"/>
    <property type="evidence" value="ECO:0007669"/>
    <property type="project" value="UniProtKB-KW"/>
</dbReference>
<name>A0A2M7W2D7_9BACT</name>
<protein>
    <submittedName>
        <fullName evidence="9">Peptidase S24</fullName>
    </submittedName>
</protein>
<evidence type="ECO:0000256" key="2">
    <source>
        <dbReference type="ARBA" id="ARBA00022763"/>
    </source>
</evidence>
<keyword evidence="5" id="KW-0234">DNA repair</keyword>
<dbReference type="EMBL" id="PFQB01000041">
    <property type="protein sequence ID" value="PJA14687.1"/>
    <property type="molecule type" value="Genomic_DNA"/>
</dbReference>
<dbReference type="PANTHER" id="PTHR33516:SF2">
    <property type="entry name" value="LEXA REPRESSOR-RELATED"/>
    <property type="match status" value="1"/>
</dbReference>
<keyword evidence="4 7" id="KW-0068">Autocatalytic cleavage</keyword>
<feature type="domain" description="Peptidase S24/S26A/S26B/S26C" evidence="8">
    <location>
        <begin position="15"/>
        <end position="126"/>
    </location>
</feature>
<dbReference type="InterPro" id="IPR050077">
    <property type="entry name" value="LexA_repressor"/>
</dbReference>
<dbReference type="AlphaFoldDB" id="A0A2M7W2D7"/>
<proteinExistence type="inferred from homology"/>
<dbReference type="SUPFAM" id="SSF51306">
    <property type="entry name" value="LexA/Signal peptidase"/>
    <property type="match status" value="1"/>
</dbReference>